<comment type="caution">
    <text evidence="2">The sequence shown here is derived from an EMBL/GenBank/DDBJ whole genome shotgun (WGS) entry which is preliminary data.</text>
</comment>
<gene>
    <name evidence="3" type="ORF">ACD591_18455</name>
    <name evidence="2" type="ORF">FOE74_00695</name>
</gene>
<accession>A0A5M8QSE0</accession>
<evidence type="ECO:0000313" key="4">
    <source>
        <dbReference type="Proteomes" id="UP000323866"/>
    </source>
</evidence>
<feature type="transmembrane region" description="Helical" evidence="1">
    <location>
        <begin position="205"/>
        <end position="223"/>
    </location>
</feature>
<evidence type="ECO:0000313" key="5">
    <source>
        <dbReference type="Proteomes" id="UP001570846"/>
    </source>
</evidence>
<feature type="transmembrane region" description="Helical" evidence="1">
    <location>
        <begin position="86"/>
        <end position="103"/>
    </location>
</feature>
<evidence type="ECO:0000313" key="2">
    <source>
        <dbReference type="EMBL" id="KAA6438188.1"/>
    </source>
</evidence>
<dbReference type="AlphaFoldDB" id="A0A5M8QSE0"/>
<protein>
    <recommendedName>
        <fullName evidence="6">Glycosyltransferase RgtA/B/C/D-like domain-containing protein</fullName>
    </recommendedName>
</protein>
<name>A0A5M8QSE0_9BACT</name>
<keyword evidence="5" id="KW-1185">Reference proteome</keyword>
<keyword evidence="1" id="KW-0812">Transmembrane</keyword>
<reference evidence="3 5" key="3">
    <citation type="submission" date="2024-08" db="EMBL/GenBank/DDBJ databases">
        <authorList>
            <person name="Wei W."/>
        </authorList>
    </citation>
    <scope>NUCLEOTIDE SEQUENCE [LARGE SCALE GENOMIC DNA]</scope>
    <source>
        <strain evidence="3 5">XU2</strain>
    </source>
</reference>
<evidence type="ECO:0000256" key="1">
    <source>
        <dbReference type="SAM" id="Phobius"/>
    </source>
</evidence>
<evidence type="ECO:0008006" key="6">
    <source>
        <dbReference type="Google" id="ProtNLM"/>
    </source>
</evidence>
<reference evidence="2 4" key="2">
    <citation type="submission" date="2019-09" db="EMBL/GenBank/DDBJ databases">
        <title>A bacterium isolated from glacier soil.</title>
        <authorList>
            <person name="Liu Q."/>
        </authorList>
    </citation>
    <scope>NUCLEOTIDE SEQUENCE [LARGE SCALE GENOMIC DNA]</scope>
    <source>
        <strain evidence="2 4">MDT1-10-3</strain>
    </source>
</reference>
<proteinExistence type="predicted"/>
<keyword evidence="1" id="KW-1133">Transmembrane helix</keyword>
<reference evidence="2 4" key="1">
    <citation type="submission" date="2019-07" db="EMBL/GenBank/DDBJ databases">
        <authorList>
            <person name="Qu J.-H."/>
        </authorList>
    </citation>
    <scope>NUCLEOTIDE SEQUENCE [LARGE SCALE GENOMIC DNA]</scope>
    <source>
        <strain evidence="2 4">MDT1-10-3</strain>
    </source>
</reference>
<evidence type="ECO:0000313" key="3">
    <source>
        <dbReference type="EMBL" id="MFA1773289.1"/>
    </source>
</evidence>
<feature type="transmembrane region" description="Helical" evidence="1">
    <location>
        <begin position="54"/>
        <end position="74"/>
    </location>
</feature>
<feature type="transmembrane region" description="Helical" evidence="1">
    <location>
        <begin position="314"/>
        <end position="332"/>
    </location>
</feature>
<dbReference type="OrthoDB" id="866311at2"/>
<dbReference type="Proteomes" id="UP001570846">
    <property type="component" value="Unassembled WGS sequence"/>
</dbReference>
<keyword evidence="1" id="KW-0472">Membrane</keyword>
<dbReference type="Proteomes" id="UP000323866">
    <property type="component" value="Unassembled WGS sequence"/>
</dbReference>
<dbReference type="EMBL" id="JBGOGF010000012">
    <property type="protein sequence ID" value="MFA1773289.1"/>
    <property type="molecule type" value="Genomic_DNA"/>
</dbReference>
<feature type="transmembrane region" description="Helical" evidence="1">
    <location>
        <begin position="135"/>
        <end position="153"/>
    </location>
</feature>
<organism evidence="2 4">
    <name type="scientific">Rufibacter glacialis</name>
    <dbReference type="NCBI Taxonomy" id="1259555"/>
    <lineage>
        <taxon>Bacteria</taxon>
        <taxon>Pseudomonadati</taxon>
        <taxon>Bacteroidota</taxon>
        <taxon>Cytophagia</taxon>
        <taxon>Cytophagales</taxon>
        <taxon>Hymenobacteraceae</taxon>
        <taxon>Rufibacter</taxon>
    </lineage>
</organism>
<feature type="transmembrane region" description="Helical" evidence="1">
    <location>
        <begin position="173"/>
        <end position="193"/>
    </location>
</feature>
<feature type="transmembrane region" description="Helical" evidence="1">
    <location>
        <begin position="290"/>
        <end position="308"/>
    </location>
</feature>
<feature type="transmembrane region" description="Helical" evidence="1">
    <location>
        <begin position="341"/>
        <end position="359"/>
    </location>
</feature>
<dbReference type="EMBL" id="VKKZ01000001">
    <property type="protein sequence ID" value="KAA6438188.1"/>
    <property type="molecule type" value="Genomic_DNA"/>
</dbReference>
<sequence length="470" mass="53486">MSFAASVRQALPVVLPFMALLVGLTWYVQGNGFFWDSILLASKYGQWYYHTRFSTLFVPADLAGYPPLFGMYLAAGWHLFGKTLPVSHFLMLPFLLGLVWQVYLLARHFLPPSGVWVGLLLVFLDPTVLAQAAQVAPDIVLLFLYLLCLNALLQHRPFLSSIGLVLMAVHTPRSQLLLGAVFLTYLLLSWLEEGSLTFSKIRRKLLPFLPAALVLLAWLGLHYQHFGWVGFSRSSAWGSYAAWASPVEILRNLVLICWRLLDFGRVSLWLTAGVLLWTSRKNLTLSTRQLLILLLVPLAVLSLVLVWFTNPIGHRYWLVVYVALGLLVAHLVQQISRPRRLLVVLVLVGSLASGHFWVYPEKIAKGWDASLAHLPYFKLRHQMLSYLDQQKIPWQEVGSDFPNLASPAETDLTADHRRFPAKDLKTQRYIFYSNVFNGFTDQELTALQQEWVVVQELKEGLVYVRLYGKK</sequence>
<dbReference type="RefSeq" id="WP_149096688.1">
    <property type="nucleotide sequence ID" value="NZ_BMMG01000010.1"/>
</dbReference>